<name>A0A364KYV2_TALAM</name>
<dbReference type="GO" id="GO:0016491">
    <property type="term" value="F:oxidoreductase activity"/>
    <property type="evidence" value="ECO:0007669"/>
    <property type="project" value="UniProtKB-KW"/>
</dbReference>
<sequence length="649" mass="72868">MAPELMMHTTTDVAHIDTKKDVKNSFAVASVAGPTDAEVLKGLDTAALLLSNKIFELIDSYRQPLPGDMPDLRSQGRALFTQVIYRRVVKGEKIPMVLPAFPFKSPNSQAKVLGVLPDKAEEVALQCLDGLCKNIERIYAPGAELFIVSDGIVYSDILGVPCKDVWNYGSGLRSFAERKLDNIHFVRISTLTGSEEPLTGDEYEAQSPKLREKLIQLYLPSDYNVQDQKANDNNVLATYRGYCKFLLLDLANNPEFAGLGKNAMKKKASILAEKMLIRGKAFAAAIRDNFTEHVRLSIHPSNGQDKVSISVIGQTTGLAMSPWHGTLLVSSDGSFSIKHRQELESDPNYELVYQNGRPSYFREKSDIYHWGNDEIDFEPAYPCGWYITAPASSGLTFDDVDMKKLRQLGELNSPVVLRGFKDTNNRELFEKKAEEMGNVQSWIFGKVLEVQDGGSETGGLNNVLSAEAMPMHFDGLFNTKIITDEAGNEKRVSAYPRFQMFSSLVPAPKGTGKTLFASSRRLLQVLERDYTVDQLTAVTWECQTDAFNATVLREMPLWVPHPENQKLCVRYHEPWPKSRTKFDATEVRLNNAPEDLGKKIDAALYDSRVCNYLQFGENEIIVSDNILMMHTREAYPPGSPRRFWRIHVN</sequence>
<dbReference type="Pfam" id="PF05141">
    <property type="entry name" value="DIT1_PvcA"/>
    <property type="match status" value="1"/>
</dbReference>
<dbReference type="STRING" id="1196081.A0A364KYV2"/>
<dbReference type="AlphaFoldDB" id="A0A364KYV2"/>
<dbReference type="InterPro" id="IPR003819">
    <property type="entry name" value="TauD/TfdA-like"/>
</dbReference>
<feature type="domain" description="TauD/TfdA-like" evidence="2">
    <location>
        <begin position="397"/>
        <end position="646"/>
    </location>
</feature>
<evidence type="ECO:0000259" key="2">
    <source>
        <dbReference type="Pfam" id="PF02668"/>
    </source>
</evidence>
<accession>A0A364KYV2</accession>
<dbReference type="PANTHER" id="PTHR37285">
    <property type="entry name" value="SPORE WALL MATURATION PROTEIN DIT1"/>
    <property type="match status" value="1"/>
</dbReference>
<dbReference type="Gene3D" id="3.60.130.10">
    <property type="entry name" value="Clavaminate synthase-like"/>
    <property type="match status" value="1"/>
</dbReference>
<dbReference type="OrthoDB" id="429813at2759"/>
<dbReference type="RefSeq" id="XP_040733235.1">
    <property type="nucleotide sequence ID" value="XM_040877129.1"/>
</dbReference>
<dbReference type="InterPro" id="IPR042098">
    <property type="entry name" value="TauD-like_sf"/>
</dbReference>
<dbReference type="EMBL" id="MIKG01000008">
    <property type="protein sequence ID" value="RAO68719.1"/>
    <property type="molecule type" value="Genomic_DNA"/>
</dbReference>
<evidence type="ECO:0000256" key="1">
    <source>
        <dbReference type="ARBA" id="ARBA00023002"/>
    </source>
</evidence>
<dbReference type="PANTHER" id="PTHR37285:SF5">
    <property type="entry name" value="SPORE WALL MATURATION PROTEIN DIT1"/>
    <property type="match status" value="1"/>
</dbReference>
<dbReference type="GeneID" id="63793947"/>
<evidence type="ECO:0000313" key="3">
    <source>
        <dbReference type="EMBL" id="RAO68719.1"/>
    </source>
</evidence>
<dbReference type="Proteomes" id="UP000249363">
    <property type="component" value="Unassembled WGS sequence"/>
</dbReference>
<proteinExistence type="predicted"/>
<comment type="caution">
    <text evidence="3">The sequence shown here is derived from an EMBL/GenBank/DDBJ whole genome shotgun (WGS) entry which is preliminary data.</text>
</comment>
<evidence type="ECO:0000313" key="4">
    <source>
        <dbReference type="Proteomes" id="UP000249363"/>
    </source>
</evidence>
<dbReference type="Pfam" id="PF02668">
    <property type="entry name" value="TauD"/>
    <property type="match status" value="1"/>
</dbReference>
<dbReference type="InterPro" id="IPR007817">
    <property type="entry name" value="Isocyanide_synthase_DIT1"/>
</dbReference>
<keyword evidence="1" id="KW-0560">Oxidoreductase</keyword>
<reference evidence="3 4" key="1">
    <citation type="journal article" date="2017" name="Biotechnol. Biofuels">
        <title>Differential beta-glucosidase expression as a function of carbon source availability in Talaromyces amestolkiae: a genomic and proteomic approach.</title>
        <authorList>
            <person name="de Eugenio L.I."/>
            <person name="Mendez-Liter J.A."/>
            <person name="Nieto-Dominguez M."/>
            <person name="Alonso L."/>
            <person name="Gil-Munoz J."/>
            <person name="Barriuso J."/>
            <person name="Prieto A."/>
            <person name="Martinez M.J."/>
        </authorList>
    </citation>
    <scope>NUCLEOTIDE SEQUENCE [LARGE SCALE GENOMIC DNA]</scope>
    <source>
        <strain evidence="3 4">CIB</strain>
    </source>
</reference>
<dbReference type="SUPFAM" id="SSF51197">
    <property type="entry name" value="Clavaminate synthase-like"/>
    <property type="match status" value="1"/>
</dbReference>
<protein>
    <recommendedName>
        <fullName evidence="2">TauD/TfdA-like domain-containing protein</fullName>
    </recommendedName>
</protein>
<organism evidence="3 4">
    <name type="scientific">Talaromyces amestolkiae</name>
    <dbReference type="NCBI Taxonomy" id="1196081"/>
    <lineage>
        <taxon>Eukaryota</taxon>
        <taxon>Fungi</taxon>
        <taxon>Dikarya</taxon>
        <taxon>Ascomycota</taxon>
        <taxon>Pezizomycotina</taxon>
        <taxon>Eurotiomycetes</taxon>
        <taxon>Eurotiomycetidae</taxon>
        <taxon>Eurotiales</taxon>
        <taxon>Trichocomaceae</taxon>
        <taxon>Talaromyces</taxon>
        <taxon>Talaromyces sect. Talaromyces</taxon>
    </lineage>
</organism>
<gene>
    <name evidence="3" type="ORF">BHQ10_004731</name>
</gene>
<keyword evidence="4" id="KW-1185">Reference proteome</keyword>